<feature type="compositionally biased region" description="Basic and acidic residues" evidence="3">
    <location>
        <begin position="87"/>
        <end position="102"/>
    </location>
</feature>
<feature type="compositionally biased region" description="Low complexity" evidence="3">
    <location>
        <begin position="71"/>
        <end position="83"/>
    </location>
</feature>
<dbReference type="Proteomes" id="UP000289152">
    <property type="component" value="Unassembled WGS sequence"/>
</dbReference>
<evidence type="ECO:0000256" key="3">
    <source>
        <dbReference type="SAM" id="MobiDB-lite"/>
    </source>
</evidence>
<protein>
    <recommendedName>
        <fullName evidence="2">Succinate dehydrogenase assembly factor 4, mitochondrial</fullName>
    </recommendedName>
</protein>
<dbReference type="OrthoDB" id="201362at2759"/>
<comment type="similarity">
    <text evidence="1">Belongs to the SDHAF4 family.</text>
</comment>
<accession>A0A4Q1BI48</accession>
<sequence length="141" mass="15329">MFTRIVILSRKNLPSPIKSITSRTISTSLITLTSRSFSRPGPPPLPPADQAEFDRLLKINSSIGATPSITEISSTSAITETSSVSDGKNELEEHRDLRRGPKPDFQGEENPKTGERGGPKVDPFKSGDNDWSYAGRVTVGF</sequence>
<organism evidence="4 5">
    <name type="scientific">Tremella mesenterica</name>
    <name type="common">Jelly fungus</name>
    <dbReference type="NCBI Taxonomy" id="5217"/>
    <lineage>
        <taxon>Eukaryota</taxon>
        <taxon>Fungi</taxon>
        <taxon>Dikarya</taxon>
        <taxon>Basidiomycota</taxon>
        <taxon>Agaricomycotina</taxon>
        <taxon>Tremellomycetes</taxon>
        <taxon>Tremellales</taxon>
        <taxon>Tremellaceae</taxon>
        <taxon>Tremella</taxon>
    </lineage>
</organism>
<evidence type="ECO:0000313" key="4">
    <source>
        <dbReference type="EMBL" id="RXK37311.1"/>
    </source>
</evidence>
<dbReference type="AlphaFoldDB" id="A0A4Q1BI48"/>
<dbReference type="Pfam" id="PF07896">
    <property type="entry name" value="DUF1674"/>
    <property type="match status" value="1"/>
</dbReference>
<feature type="region of interest" description="Disordered" evidence="3">
    <location>
        <begin position="71"/>
        <end position="130"/>
    </location>
</feature>
<feature type="compositionally biased region" description="Basic and acidic residues" evidence="3">
    <location>
        <begin position="109"/>
        <end position="128"/>
    </location>
</feature>
<name>A0A4Q1BI48_TREME</name>
<dbReference type="GO" id="GO:0005739">
    <property type="term" value="C:mitochondrion"/>
    <property type="evidence" value="ECO:0007669"/>
    <property type="project" value="TreeGrafter"/>
</dbReference>
<dbReference type="InParanoid" id="A0A4Q1BI48"/>
<keyword evidence="5" id="KW-1185">Reference proteome</keyword>
<dbReference type="InterPro" id="IPR012875">
    <property type="entry name" value="SDHF4"/>
</dbReference>
<reference evidence="4 5" key="1">
    <citation type="submission" date="2016-06" db="EMBL/GenBank/DDBJ databases">
        <title>Evolution of pathogenesis and genome organization in the Tremellales.</title>
        <authorList>
            <person name="Cuomo C."/>
            <person name="Litvintseva A."/>
            <person name="Heitman J."/>
            <person name="Chen Y."/>
            <person name="Sun S."/>
            <person name="Springer D."/>
            <person name="Dromer F."/>
            <person name="Young S."/>
            <person name="Zeng Q."/>
            <person name="Chapman S."/>
            <person name="Gujja S."/>
            <person name="Saif S."/>
            <person name="Birren B."/>
        </authorList>
    </citation>
    <scope>NUCLEOTIDE SEQUENCE [LARGE SCALE GENOMIC DNA]</scope>
    <source>
        <strain evidence="4 5">ATCC 28783</strain>
    </source>
</reference>
<evidence type="ECO:0000313" key="5">
    <source>
        <dbReference type="Proteomes" id="UP000289152"/>
    </source>
</evidence>
<dbReference type="PANTHER" id="PTHR28524:SF3">
    <property type="entry name" value="SUCCINATE DEHYDROGENASE ASSEMBLY FACTOR 4, MITOCHONDRIAL"/>
    <property type="match status" value="1"/>
</dbReference>
<dbReference type="PANTHER" id="PTHR28524">
    <property type="entry name" value="SUCCINATE DEHYDROGENASE ASSEMBLY FACTOR 4, MITOCHONDRIAL"/>
    <property type="match status" value="1"/>
</dbReference>
<proteinExistence type="inferred from homology"/>
<gene>
    <name evidence="4" type="ORF">M231_05453</name>
</gene>
<dbReference type="VEuPathDB" id="FungiDB:TREMEDRAFT_32993"/>
<evidence type="ECO:0000256" key="1">
    <source>
        <dbReference type="ARBA" id="ARBA00005701"/>
    </source>
</evidence>
<comment type="caution">
    <text evidence="4">The sequence shown here is derived from an EMBL/GenBank/DDBJ whole genome shotgun (WGS) entry which is preliminary data.</text>
</comment>
<evidence type="ECO:0000256" key="2">
    <source>
        <dbReference type="ARBA" id="ARBA00022170"/>
    </source>
</evidence>
<dbReference type="EMBL" id="SDIL01000072">
    <property type="protein sequence ID" value="RXK37311.1"/>
    <property type="molecule type" value="Genomic_DNA"/>
</dbReference>
<dbReference type="FunCoup" id="A0A4Q1BI48">
    <property type="interactions" value="152"/>
</dbReference>
<dbReference type="GO" id="GO:0034553">
    <property type="term" value="P:mitochondrial respiratory chain complex II assembly"/>
    <property type="evidence" value="ECO:0007669"/>
    <property type="project" value="TreeGrafter"/>
</dbReference>